<accession>A0ABQ0RGE8</accession>
<keyword evidence="3" id="KW-1185">Reference proteome</keyword>
<evidence type="ECO:0008006" key="4">
    <source>
        <dbReference type="Google" id="ProtNLM"/>
    </source>
</evidence>
<evidence type="ECO:0000313" key="3">
    <source>
        <dbReference type="Proteomes" id="UP000316242"/>
    </source>
</evidence>
<proteinExistence type="predicted"/>
<keyword evidence="1" id="KW-0812">Transmembrane</keyword>
<comment type="caution">
    <text evidence="2">The sequence shown here is derived from an EMBL/GenBank/DDBJ whole genome shotgun (WGS) entry which is preliminary data.</text>
</comment>
<keyword evidence="1" id="KW-0472">Membrane</keyword>
<feature type="transmembrane region" description="Helical" evidence="1">
    <location>
        <begin position="115"/>
        <end position="136"/>
    </location>
</feature>
<dbReference type="Proteomes" id="UP000316242">
    <property type="component" value="Unassembled WGS sequence"/>
</dbReference>
<gene>
    <name evidence="2" type="ORF">ANI01nite_00950</name>
</gene>
<dbReference type="EMBL" id="BJNE01000001">
    <property type="protein sequence ID" value="GEC10892.1"/>
    <property type="molecule type" value="Genomic_DNA"/>
</dbReference>
<evidence type="ECO:0000256" key="1">
    <source>
        <dbReference type="SAM" id="Phobius"/>
    </source>
</evidence>
<feature type="transmembrane region" description="Helical" evidence="1">
    <location>
        <begin position="73"/>
        <end position="94"/>
    </location>
</feature>
<organism evidence="2 3">
    <name type="scientific">Glutamicibacter nicotianae</name>
    <name type="common">Arthrobacter nicotianae</name>
    <dbReference type="NCBI Taxonomy" id="37929"/>
    <lineage>
        <taxon>Bacteria</taxon>
        <taxon>Bacillati</taxon>
        <taxon>Actinomycetota</taxon>
        <taxon>Actinomycetes</taxon>
        <taxon>Micrococcales</taxon>
        <taxon>Micrococcaceae</taxon>
        <taxon>Glutamicibacter</taxon>
    </lineage>
</organism>
<reference evidence="2 3" key="1">
    <citation type="submission" date="2019-06" db="EMBL/GenBank/DDBJ databases">
        <title>Whole genome shotgun sequence of Glutamicibacter nicotianae NBRC 14234.</title>
        <authorList>
            <person name="Hosoyama A."/>
            <person name="Uohara A."/>
            <person name="Ohji S."/>
            <person name="Ichikawa N."/>
        </authorList>
    </citation>
    <scope>NUCLEOTIDE SEQUENCE [LARGE SCALE GENOMIC DNA]</scope>
    <source>
        <strain evidence="2 3">NBRC 14234</strain>
    </source>
</reference>
<protein>
    <recommendedName>
        <fullName evidence="4">ABC-2 type transporter domain-containing protein</fullName>
    </recommendedName>
</protein>
<evidence type="ECO:0000313" key="2">
    <source>
        <dbReference type="EMBL" id="GEC10892.1"/>
    </source>
</evidence>
<keyword evidence="1" id="KW-1133">Transmembrane helix</keyword>
<name>A0ABQ0RGE8_GLUNI</name>
<sequence>MRSAFSLHASVGCPAPSLTGRNLLPAPRHRCQLPGRRRSTGAGRGELGFLASNAHLLGIQLLLNGFLPRWGTAITWTVYGLSMLAAMSGSLFSLPPEAIKATPFGAIARVPAEDFTWDAQVVLLVAALATGLLAMLRFTQRDIAV</sequence>